<dbReference type="OrthoDB" id="6071166at2759"/>
<evidence type="ECO:0000313" key="5">
    <source>
        <dbReference type="EMBL" id="EFO15074.1"/>
    </source>
</evidence>
<dbReference type="EMBL" id="JH712086">
    <property type="protein sequence ID" value="EFO15074.1"/>
    <property type="molecule type" value="Genomic_DNA"/>
</dbReference>
<reference evidence="5" key="1">
    <citation type="submission" date="2012-04" db="EMBL/GenBank/DDBJ databases">
        <title>The Genome Sequence of Loa loa.</title>
        <authorList>
            <consortium name="The Broad Institute Genome Sequencing Platform"/>
            <consortium name="Broad Institute Genome Sequencing Center for Infectious Disease"/>
            <person name="Nutman T.B."/>
            <person name="Fink D.L."/>
            <person name="Russ C."/>
            <person name="Young S."/>
            <person name="Zeng Q."/>
            <person name="Gargeya S."/>
            <person name="Alvarado L."/>
            <person name="Berlin A."/>
            <person name="Chapman S.B."/>
            <person name="Chen Z."/>
            <person name="Freedman E."/>
            <person name="Gellesch M."/>
            <person name="Goldberg J."/>
            <person name="Griggs A."/>
            <person name="Gujja S."/>
            <person name="Heilman E.R."/>
            <person name="Heiman D."/>
            <person name="Howarth C."/>
            <person name="Mehta T."/>
            <person name="Neiman D."/>
            <person name="Pearson M."/>
            <person name="Roberts A."/>
            <person name="Saif S."/>
            <person name="Shea T."/>
            <person name="Shenoy N."/>
            <person name="Sisk P."/>
            <person name="Stolte C."/>
            <person name="Sykes S."/>
            <person name="White J."/>
            <person name="Yandava C."/>
            <person name="Haas B."/>
            <person name="Henn M.R."/>
            <person name="Nusbaum C."/>
            <person name="Birren B."/>
        </authorList>
    </citation>
    <scope>NUCLEOTIDE SEQUENCE [LARGE SCALE GENOMIC DNA]</scope>
</reference>
<accession>A0A1S0TJH5</accession>
<evidence type="ECO:0000256" key="2">
    <source>
        <dbReference type="ARBA" id="ARBA00023180"/>
    </source>
</evidence>
<proteinExistence type="predicted"/>
<dbReference type="InParanoid" id="A0A1S0TJH5"/>
<keyword evidence="1 3" id="KW-0732">Signal</keyword>
<dbReference type="CTD" id="9950911"/>
<protein>
    <recommendedName>
        <fullName evidence="4">WIF domain-containing protein</fullName>
    </recommendedName>
</protein>
<feature type="domain" description="WIF" evidence="4">
    <location>
        <begin position="27"/>
        <end position="114"/>
    </location>
</feature>
<dbReference type="PROSITE" id="PS50814">
    <property type="entry name" value="WIF"/>
    <property type="match status" value="1"/>
</dbReference>
<dbReference type="GeneID" id="9950911"/>
<evidence type="ECO:0000256" key="1">
    <source>
        <dbReference type="ARBA" id="ARBA00022729"/>
    </source>
</evidence>
<dbReference type="Pfam" id="PF02019">
    <property type="entry name" value="WIF"/>
    <property type="match status" value="1"/>
</dbReference>
<dbReference type="SMART" id="SM00469">
    <property type="entry name" value="WIF"/>
    <property type="match status" value="1"/>
</dbReference>
<evidence type="ECO:0000259" key="4">
    <source>
        <dbReference type="PROSITE" id="PS50814"/>
    </source>
</evidence>
<dbReference type="InterPro" id="IPR038677">
    <property type="entry name" value="WIF_sf"/>
</dbReference>
<name>A0A1S0TJH5_LOALO</name>
<dbReference type="RefSeq" id="XP_003148994.1">
    <property type="nucleotide sequence ID" value="XM_003148946.1"/>
</dbReference>
<dbReference type="KEGG" id="loa:LOAG_13440"/>
<feature type="chain" id="PRO_5010170801" description="WIF domain-containing protein" evidence="3">
    <location>
        <begin position="24"/>
        <end position="114"/>
    </location>
</feature>
<dbReference type="AlphaFoldDB" id="A0A1S0TJH5"/>
<feature type="signal peptide" evidence="3">
    <location>
        <begin position="1"/>
        <end position="23"/>
    </location>
</feature>
<gene>
    <name evidence="5" type="ORF">LOAG_13440</name>
</gene>
<dbReference type="Gene3D" id="2.60.40.2170">
    <property type="entry name" value="Wnt, WIF domain"/>
    <property type="match status" value="1"/>
</dbReference>
<dbReference type="InterPro" id="IPR003306">
    <property type="entry name" value="WIF"/>
</dbReference>
<keyword evidence="2" id="KW-0325">Glycoprotein</keyword>
<dbReference type="OMA" id="FISRTEM"/>
<organism evidence="5">
    <name type="scientific">Loa loa</name>
    <name type="common">Eye worm</name>
    <name type="synonym">Filaria loa</name>
    <dbReference type="NCBI Taxonomy" id="7209"/>
    <lineage>
        <taxon>Eukaryota</taxon>
        <taxon>Metazoa</taxon>
        <taxon>Ecdysozoa</taxon>
        <taxon>Nematoda</taxon>
        <taxon>Chromadorea</taxon>
        <taxon>Rhabditida</taxon>
        <taxon>Spirurina</taxon>
        <taxon>Spiruromorpha</taxon>
        <taxon>Filarioidea</taxon>
        <taxon>Onchocercidae</taxon>
        <taxon>Loa</taxon>
    </lineage>
</organism>
<sequence>MRRTLTVTLIALQLLFFSHLVHSMINLFISRTEMNRTLGLDVQLNYIENGVINLYSVKFPYRINTGISYVQFSWNAKIIDRPMHYTIRVISHANDVIPLLHIPPSGKVPLKTES</sequence>
<evidence type="ECO:0000256" key="3">
    <source>
        <dbReference type="SAM" id="SignalP"/>
    </source>
</evidence>